<organism evidence="2 3">
    <name type="scientific">Prunus dulcis</name>
    <name type="common">Almond</name>
    <name type="synonym">Amygdalus dulcis</name>
    <dbReference type="NCBI Taxonomy" id="3755"/>
    <lineage>
        <taxon>Eukaryota</taxon>
        <taxon>Viridiplantae</taxon>
        <taxon>Streptophyta</taxon>
        <taxon>Embryophyta</taxon>
        <taxon>Tracheophyta</taxon>
        <taxon>Spermatophyta</taxon>
        <taxon>Magnoliopsida</taxon>
        <taxon>eudicotyledons</taxon>
        <taxon>Gunneridae</taxon>
        <taxon>Pentapetalae</taxon>
        <taxon>rosids</taxon>
        <taxon>fabids</taxon>
        <taxon>Rosales</taxon>
        <taxon>Rosaceae</taxon>
        <taxon>Amygdaloideae</taxon>
        <taxon>Amygdaleae</taxon>
        <taxon>Prunus</taxon>
    </lineage>
</organism>
<keyword evidence="4" id="KW-1185">Reference proteome</keyword>
<dbReference type="AlphaFoldDB" id="A0A5E4ES28"/>
<proteinExistence type="predicted"/>
<evidence type="ECO:0000313" key="3">
    <source>
        <dbReference type="Proteomes" id="UP000327085"/>
    </source>
</evidence>
<name>A0A5E4ES28_PRUDU</name>
<gene>
    <name evidence="2" type="ORF">ALMOND_2B016201</name>
    <name evidence="1" type="ORF">L3X38_014570</name>
</gene>
<evidence type="ECO:0000313" key="2">
    <source>
        <dbReference type="EMBL" id="VVA18515.1"/>
    </source>
</evidence>
<protein>
    <submittedName>
        <fullName evidence="2">PREDICTED: uncharacterized protein</fullName>
    </submittedName>
</protein>
<reference evidence="3" key="2">
    <citation type="journal article" date="2020" name="Plant J.">
        <title>Transposons played a major role in the diversification between the closely related almond and peach genomes: results from the almond genome sequence.</title>
        <authorList>
            <person name="Alioto T."/>
            <person name="Alexiou K.G."/>
            <person name="Bardil A."/>
            <person name="Barteri F."/>
            <person name="Castanera R."/>
            <person name="Cruz F."/>
            <person name="Dhingra A."/>
            <person name="Duval H."/>
            <person name="Fernandez I Marti A."/>
            <person name="Frias L."/>
            <person name="Galan B."/>
            <person name="Garcia J.L."/>
            <person name="Howad W."/>
            <person name="Gomez-Garrido J."/>
            <person name="Gut M."/>
            <person name="Julca I."/>
            <person name="Morata J."/>
            <person name="Puigdomenech P."/>
            <person name="Ribeca P."/>
            <person name="Rubio Cabetas M.J."/>
            <person name="Vlasova A."/>
            <person name="Wirthensohn M."/>
            <person name="Garcia-Mas J."/>
            <person name="Gabaldon T."/>
            <person name="Casacuberta J.M."/>
            <person name="Arus P."/>
        </authorList>
    </citation>
    <scope>NUCLEOTIDE SEQUENCE [LARGE SCALE GENOMIC DNA]</scope>
    <source>
        <strain evidence="3">cv. Texas</strain>
    </source>
</reference>
<reference evidence="2" key="1">
    <citation type="submission" date="2019-07" db="EMBL/GenBank/DDBJ databases">
        <authorList>
            <person name="Alioto T."/>
            <person name="Alioto T."/>
            <person name="Gomez Garrido J."/>
        </authorList>
    </citation>
    <scope>NUCLEOTIDE SEQUENCE</scope>
</reference>
<dbReference type="EMBL" id="CABIKO010000030">
    <property type="protein sequence ID" value="VVA18515.1"/>
    <property type="molecule type" value="Genomic_DNA"/>
</dbReference>
<dbReference type="Proteomes" id="UP001054821">
    <property type="component" value="Chromosome 2"/>
</dbReference>
<dbReference type="EMBL" id="JAJFAZ020000002">
    <property type="protein sequence ID" value="KAI5346691.1"/>
    <property type="molecule type" value="Genomic_DNA"/>
</dbReference>
<dbReference type="InParanoid" id="A0A5E4ES28"/>
<sequence>MAPGIIPLVYPRNISFKECEESQGYTAPKQDELVERYPGAARVVRRPQPTDDVASEREDIDDDLKFPHHLCGRFLKNAIDNPVPPAEIQKVMLLRMGLWRVVRHPLRTDDVASEREDIDAILKFPHPLCGRFLKTAIEDANIFYACFLFTISKSKAADIELLRFLISKCADVPKVELAM</sequence>
<dbReference type="Proteomes" id="UP000327085">
    <property type="component" value="Chromosome 2"/>
</dbReference>
<evidence type="ECO:0000313" key="1">
    <source>
        <dbReference type="EMBL" id="KAI5346691.1"/>
    </source>
</evidence>
<reference evidence="1 4" key="3">
    <citation type="journal article" date="2022" name="G3 (Bethesda)">
        <title>Whole-genome sequence and methylome profiling of the almond [Prunus dulcis (Mill.) D.A. Webb] cultivar 'Nonpareil'.</title>
        <authorList>
            <person name="D'Amico-Willman K.M."/>
            <person name="Ouma W.Z."/>
            <person name="Meulia T."/>
            <person name="Sideli G.M."/>
            <person name="Gradziel T.M."/>
            <person name="Fresnedo-Ramirez J."/>
        </authorList>
    </citation>
    <scope>NUCLEOTIDE SEQUENCE [LARGE SCALE GENOMIC DNA]</scope>
    <source>
        <strain evidence="1">Clone GOH B32 T37-40</strain>
    </source>
</reference>
<evidence type="ECO:0000313" key="4">
    <source>
        <dbReference type="Proteomes" id="UP001054821"/>
    </source>
</evidence>
<dbReference type="Gramene" id="VVA18515">
    <property type="protein sequence ID" value="VVA18515"/>
    <property type="gene ID" value="Prudul26B016201"/>
</dbReference>
<accession>A0A5E4ES28</accession>